<proteinExistence type="predicted"/>
<dbReference type="InterPro" id="IPR001242">
    <property type="entry name" value="Condensation_dom"/>
</dbReference>
<name>A0A1C4W0Z6_9ACTN</name>
<organism evidence="2 3">
    <name type="scientific">Micromonospora chaiyaphumensis</name>
    <dbReference type="NCBI Taxonomy" id="307119"/>
    <lineage>
        <taxon>Bacteria</taxon>
        <taxon>Bacillati</taxon>
        <taxon>Actinomycetota</taxon>
        <taxon>Actinomycetes</taxon>
        <taxon>Micromonosporales</taxon>
        <taxon>Micromonosporaceae</taxon>
        <taxon>Micromonospora</taxon>
    </lineage>
</organism>
<reference evidence="3" key="1">
    <citation type="submission" date="2016-06" db="EMBL/GenBank/DDBJ databases">
        <authorList>
            <person name="Varghese N."/>
            <person name="Submissions Spin"/>
        </authorList>
    </citation>
    <scope>NUCLEOTIDE SEQUENCE [LARGE SCALE GENOMIC DNA]</scope>
    <source>
        <strain evidence="3">DSM 45246</strain>
    </source>
</reference>
<dbReference type="AlphaFoldDB" id="A0A1C4W0Z6"/>
<dbReference type="GO" id="GO:0005737">
    <property type="term" value="C:cytoplasm"/>
    <property type="evidence" value="ECO:0007669"/>
    <property type="project" value="TreeGrafter"/>
</dbReference>
<dbReference type="GO" id="GO:0003824">
    <property type="term" value="F:catalytic activity"/>
    <property type="evidence" value="ECO:0007669"/>
    <property type="project" value="InterPro"/>
</dbReference>
<dbReference type="InterPro" id="IPR023213">
    <property type="entry name" value="CAT-like_dom_sf"/>
</dbReference>
<evidence type="ECO:0000313" key="2">
    <source>
        <dbReference type="EMBL" id="SCE89659.1"/>
    </source>
</evidence>
<protein>
    <submittedName>
        <fullName evidence="2">Condensation domain-containing protein</fullName>
    </submittedName>
</protein>
<dbReference type="Pfam" id="PF00668">
    <property type="entry name" value="Condensation"/>
    <property type="match status" value="1"/>
</dbReference>
<dbReference type="GO" id="GO:0008610">
    <property type="term" value="P:lipid biosynthetic process"/>
    <property type="evidence" value="ECO:0007669"/>
    <property type="project" value="UniProtKB-ARBA"/>
</dbReference>
<evidence type="ECO:0000259" key="1">
    <source>
        <dbReference type="Pfam" id="PF00668"/>
    </source>
</evidence>
<dbReference type="RefSeq" id="WP_091261674.1">
    <property type="nucleotide sequence ID" value="NZ_FMCS01000003.1"/>
</dbReference>
<dbReference type="Gene3D" id="3.30.559.30">
    <property type="entry name" value="Nonribosomal peptide synthetase, condensation domain"/>
    <property type="match status" value="1"/>
</dbReference>
<gene>
    <name evidence="2" type="ORF">GA0070214_10387</name>
</gene>
<feature type="domain" description="Condensation" evidence="1">
    <location>
        <begin position="40"/>
        <end position="343"/>
    </location>
</feature>
<dbReference type="GO" id="GO:0043041">
    <property type="term" value="P:amino acid activation for nonribosomal peptide biosynthetic process"/>
    <property type="evidence" value="ECO:0007669"/>
    <property type="project" value="TreeGrafter"/>
</dbReference>
<dbReference type="Proteomes" id="UP000199629">
    <property type="component" value="Unassembled WGS sequence"/>
</dbReference>
<dbReference type="Gene3D" id="3.30.559.10">
    <property type="entry name" value="Chloramphenicol acetyltransferase-like domain"/>
    <property type="match status" value="1"/>
</dbReference>
<keyword evidence="3" id="KW-1185">Reference proteome</keyword>
<dbReference type="SUPFAM" id="SSF52777">
    <property type="entry name" value="CoA-dependent acyltransferases"/>
    <property type="match status" value="2"/>
</dbReference>
<dbReference type="PANTHER" id="PTHR45527:SF1">
    <property type="entry name" value="FATTY ACID SYNTHASE"/>
    <property type="match status" value="1"/>
</dbReference>
<dbReference type="GO" id="GO:0044550">
    <property type="term" value="P:secondary metabolite biosynthetic process"/>
    <property type="evidence" value="ECO:0007669"/>
    <property type="project" value="TreeGrafter"/>
</dbReference>
<evidence type="ECO:0000313" key="3">
    <source>
        <dbReference type="Proteomes" id="UP000199629"/>
    </source>
</evidence>
<dbReference type="PANTHER" id="PTHR45527">
    <property type="entry name" value="NONRIBOSOMAL PEPTIDE SYNTHETASE"/>
    <property type="match status" value="1"/>
</dbReference>
<dbReference type="EMBL" id="FMCS01000003">
    <property type="protein sequence ID" value="SCE89659.1"/>
    <property type="molecule type" value="Genomic_DNA"/>
</dbReference>
<dbReference type="GO" id="GO:0031177">
    <property type="term" value="F:phosphopantetheine binding"/>
    <property type="evidence" value="ECO:0007669"/>
    <property type="project" value="TreeGrafter"/>
</dbReference>
<sequence length="466" mass="51648">MMPDTPFPLSLEQEFLRLQHLNDGSTGAFGPRPISSGGWRLTGDLDLAAFTAALDDVVVRHEALRTVLLHDEDGWRQQVQPPGSPTLVVRDLPDDGRPRQDRAEDFLNEIEGQTFDMNQVPAFWVHVGRLADDDWIVVLVAHLPVVDVWSLGLVMRDIVELYAARREGRQPDLREAHQFREYVSRQQAGSDEVSAAASFRYWRERLRDARPVTLPTDRPPATGDPAGTRCDRFALGPDLGTATLEFARSLRCSPFMVLFAAYRVHLLARTGITDGVIWTLTSGPGRRRRWMADTVGYFVNLFPLRTDLTGCRTFREVVERVRESCMSAFAHEVPFVRLATEVADEVAALEEGDRIAERARPGFQMSPNPFVLREQGTGGVGCTAAQRRVSQPVGPDIPDDAILWTAELSPTNELLFAVNSSVDRFDQSSMDAMLADFTHVLRAGIADPELPLADLAVPAVPAASGN</sequence>
<accession>A0A1C4W0Z6</accession>